<dbReference type="Proteomes" id="UP001186041">
    <property type="component" value="Unassembled WGS sequence"/>
</dbReference>
<sequence length="107" mass="11437">MGSGIGEERSARGRIASAAAEHGWTEMFDDVASNARIYERSGRVIVIGYRLVGAVTGATRMYASRSTPPRLDLPKDELTGLDRGKAEQILAWLAEPESPVPPPAADA</sequence>
<dbReference type="RefSeq" id="WP_131808992.1">
    <property type="nucleotide sequence ID" value="NZ_JACKTK010000018.1"/>
</dbReference>
<evidence type="ECO:0000313" key="2">
    <source>
        <dbReference type="Proteomes" id="UP001186041"/>
    </source>
</evidence>
<protein>
    <submittedName>
        <fullName evidence="1">Uncharacterized protein</fullName>
    </submittedName>
</protein>
<gene>
    <name evidence="1" type="ORF">R4485_24370</name>
</gene>
<accession>A0AAE4VGW4</accession>
<comment type="caution">
    <text evidence="1">The sequence shown here is derived from an EMBL/GenBank/DDBJ whole genome shotgun (WGS) entry which is preliminary data.</text>
</comment>
<proteinExistence type="predicted"/>
<dbReference type="AlphaFoldDB" id="A0AAE4VGW4"/>
<organism evidence="1 2">
    <name type="scientific">Mycolicibacterium fortuitum</name>
    <name type="common">Mycobacterium fortuitum</name>
    <dbReference type="NCBI Taxonomy" id="1766"/>
    <lineage>
        <taxon>Bacteria</taxon>
        <taxon>Bacillati</taxon>
        <taxon>Actinomycetota</taxon>
        <taxon>Actinomycetes</taxon>
        <taxon>Mycobacteriales</taxon>
        <taxon>Mycobacteriaceae</taxon>
        <taxon>Mycolicibacterium</taxon>
    </lineage>
</organism>
<name>A0AAE4VGW4_MYCFO</name>
<evidence type="ECO:0000313" key="1">
    <source>
        <dbReference type="EMBL" id="MDV7293317.1"/>
    </source>
</evidence>
<reference evidence="1" key="1">
    <citation type="submission" date="2023-10" db="EMBL/GenBank/DDBJ databases">
        <title>Mycolicibacterium fortuitum clinical isolates causing pulmonary infections in humans.</title>
        <authorList>
            <person name="Mejia-Ponce P.M."/>
            <person name="Zenteno-Cuevas R."/>
            <person name="Licona-Cassani C."/>
        </authorList>
    </citation>
    <scope>NUCLEOTIDE SEQUENCE</scope>
    <source>
        <strain evidence="1">M8</strain>
    </source>
</reference>
<dbReference type="EMBL" id="JAWLVV010000026">
    <property type="protein sequence ID" value="MDV7293317.1"/>
    <property type="molecule type" value="Genomic_DNA"/>
</dbReference>